<evidence type="ECO:0000313" key="1">
    <source>
        <dbReference type="EMBL" id="ETJ30561.1"/>
    </source>
</evidence>
<dbReference type="AlphaFoldDB" id="W1XK90"/>
<feature type="non-terminal residue" evidence="1">
    <location>
        <position position="75"/>
    </location>
</feature>
<organism evidence="1">
    <name type="scientific">human gut metagenome</name>
    <dbReference type="NCBI Taxonomy" id="408170"/>
    <lineage>
        <taxon>unclassified sequences</taxon>
        <taxon>metagenomes</taxon>
        <taxon>organismal metagenomes</taxon>
    </lineage>
</organism>
<gene>
    <name evidence="1" type="ORF">Q604_UNBC14921G0001</name>
</gene>
<feature type="non-terminal residue" evidence="1">
    <location>
        <position position="1"/>
    </location>
</feature>
<dbReference type="Gene3D" id="2.150.10.10">
    <property type="entry name" value="Serralysin-like metalloprotease, C-terminal"/>
    <property type="match status" value="1"/>
</dbReference>
<dbReference type="InterPro" id="IPR011049">
    <property type="entry name" value="Serralysin-like_metalloprot_C"/>
</dbReference>
<name>W1XK90_9ZZZZ</name>
<dbReference type="EMBL" id="AZMM01014921">
    <property type="protein sequence ID" value="ETJ30561.1"/>
    <property type="molecule type" value="Genomic_DNA"/>
</dbReference>
<proteinExistence type="predicted"/>
<comment type="caution">
    <text evidence="1">The sequence shown here is derived from an EMBL/GenBank/DDBJ whole genome shotgun (WGS) entry which is preliminary data.</text>
</comment>
<protein>
    <submittedName>
        <fullName evidence="1">Hemagglutinin superfamily</fullName>
    </submittedName>
</protein>
<sequence>REASALSTQDGDKKNVVAIGDDAQATGSRSIALGVSAQAGTLERVRDRSVYKDNPELITKLKAQKEVTDAYVSLP</sequence>
<accession>W1XK90</accession>
<reference evidence="1" key="1">
    <citation type="submission" date="2013-12" db="EMBL/GenBank/DDBJ databases">
        <title>A Varibaculum cambriense genome reconstructed from a premature infant gut community with otherwise low bacterial novelty that shifts toward anaerobic metabolism during the third week of life.</title>
        <authorList>
            <person name="Brown C.T."/>
            <person name="Sharon I."/>
            <person name="Thomas B.C."/>
            <person name="Castelle C.J."/>
            <person name="Morowitz M.J."/>
            <person name="Banfield J.F."/>
        </authorList>
    </citation>
    <scope>NUCLEOTIDE SEQUENCE</scope>
</reference>